<protein>
    <submittedName>
        <fullName evidence="1">Uncharacterized protein</fullName>
    </submittedName>
</protein>
<dbReference type="EMBL" id="KL198021">
    <property type="protein sequence ID" value="KDQ18659.1"/>
    <property type="molecule type" value="Genomic_DNA"/>
</dbReference>
<organism evidence="1 2">
    <name type="scientific">Botryobasidium botryosum (strain FD-172 SS1)</name>
    <dbReference type="NCBI Taxonomy" id="930990"/>
    <lineage>
        <taxon>Eukaryota</taxon>
        <taxon>Fungi</taxon>
        <taxon>Dikarya</taxon>
        <taxon>Basidiomycota</taxon>
        <taxon>Agaricomycotina</taxon>
        <taxon>Agaricomycetes</taxon>
        <taxon>Cantharellales</taxon>
        <taxon>Botryobasidiaceae</taxon>
        <taxon>Botryobasidium</taxon>
    </lineage>
</organism>
<gene>
    <name evidence="1" type="ORF">BOTBODRAFT_517928</name>
</gene>
<sequence length="170" mass="19428">MRIFWGAACTETTRPHAVFILARTSNCVSYMEECCMSFFELASFHLRTLFRPLALFSFAIPLIWCYSSRLAIPLPYDVPAYPLGSCWQVELRPGRKQRSTFILPPSTPLRRPLRRFLRSACWALVALMSILRLSRSSRAPGSRTKAFSRPPRPTPSFRTKMALLTPPFAP</sequence>
<evidence type="ECO:0000313" key="2">
    <source>
        <dbReference type="Proteomes" id="UP000027195"/>
    </source>
</evidence>
<dbReference type="InParanoid" id="A0A067MSR5"/>
<evidence type="ECO:0000313" key="1">
    <source>
        <dbReference type="EMBL" id="KDQ18659.1"/>
    </source>
</evidence>
<proteinExistence type="predicted"/>
<dbReference type="HOGENOM" id="CLU_1570381_0_0_1"/>
<dbReference type="Proteomes" id="UP000027195">
    <property type="component" value="Unassembled WGS sequence"/>
</dbReference>
<dbReference type="AlphaFoldDB" id="A0A067MSR5"/>
<reference evidence="2" key="1">
    <citation type="journal article" date="2014" name="Proc. Natl. Acad. Sci. U.S.A.">
        <title>Extensive sampling of basidiomycete genomes demonstrates inadequacy of the white-rot/brown-rot paradigm for wood decay fungi.</title>
        <authorList>
            <person name="Riley R."/>
            <person name="Salamov A.A."/>
            <person name="Brown D.W."/>
            <person name="Nagy L.G."/>
            <person name="Floudas D."/>
            <person name="Held B.W."/>
            <person name="Levasseur A."/>
            <person name="Lombard V."/>
            <person name="Morin E."/>
            <person name="Otillar R."/>
            <person name="Lindquist E.A."/>
            <person name="Sun H."/>
            <person name="LaButti K.M."/>
            <person name="Schmutz J."/>
            <person name="Jabbour D."/>
            <person name="Luo H."/>
            <person name="Baker S.E."/>
            <person name="Pisabarro A.G."/>
            <person name="Walton J.D."/>
            <person name="Blanchette R.A."/>
            <person name="Henrissat B."/>
            <person name="Martin F."/>
            <person name="Cullen D."/>
            <person name="Hibbett D.S."/>
            <person name="Grigoriev I.V."/>
        </authorList>
    </citation>
    <scope>NUCLEOTIDE SEQUENCE [LARGE SCALE GENOMIC DNA]</scope>
    <source>
        <strain evidence="2">FD-172 SS1</strain>
    </source>
</reference>
<name>A0A067MSR5_BOTB1</name>
<keyword evidence="2" id="KW-1185">Reference proteome</keyword>
<accession>A0A067MSR5</accession>